<dbReference type="AlphaFoldDB" id="B7FFM4"/>
<reference evidence="1" key="1">
    <citation type="submission" date="2008-12" db="EMBL/GenBank/DDBJ databases">
        <title>Medicago truncatula full length cdna cloning project.</title>
        <authorList>
            <person name="Moskal W."/>
            <person name="Chan A."/>
            <person name="Cheung F."/>
            <person name="Xiao Y."/>
            <person name="Town C.D."/>
        </authorList>
    </citation>
    <scope>NUCLEOTIDE SEQUENCE</scope>
</reference>
<evidence type="ECO:0000313" key="1">
    <source>
        <dbReference type="EMBL" id="ACJ83440.1"/>
    </source>
</evidence>
<name>B7FFM4_MEDTR</name>
<proteinExistence type="evidence at transcript level"/>
<dbReference type="EMBL" id="BT050771">
    <property type="protein sequence ID" value="ACJ83440.1"/>
    <property type="molecule type" value="mRNA"/>
</dbReference>
<sequence length="58" mass="6891">MKLKPRELTVVFQGNEPLGFQAQGQPWQFESQPWRFQHEATVQHFQAQIAPQEHEARF</sequence>
<organism evidence="1">
    <name type="scientific">Medicago truncatula</name>
    <name type="common">Barrel medic</name>
    <name type="synonym">Medicago tribuloides</name>
    <dbReference type="NCBI Taxonomy" id="3880"/>
    <lineage>
        <taxon>Eukaryota</taxon>
        <taxon>Viridiplantae</taxon>
        <taxon>Streptophyta</taxon>
        <taxon>Embryophyta</taxon>
        <taxon>Tracheophyta</taxon>
        <taxon>Spermatophyta</taxon>
        <taxon>Magnoliopsida</taxon>
        <taxon>eudicotyledons</taxon>
        <taxon>Gunneridae</taxon>
        <taxon>Pentapetalae</taxon>
        <taxon>rosids</taxon>
        <taxon>fabids</taxon>
        <taxon>Fabales</taxon>
        <taxon>Fabaceae</taxon>
        <taxon>Papilionoideae</taxon>
        <taxon>50 kb inversion clade</taxon>
        <taxon>NPAAA clade</taxon>
        <taxon>Hologalegina</taxon>
        <taxon>IRL clade</taxon>
        <taxon>Trifolieae</taxon>
        <taxon>Medicago</taxon>
    </lineage>
</organism>
<accession>B7FFM4</accession>
<feature type="non-terminal residue" evidence="1">
    <location>
        <position position="58"/>
    </location>
</feature>
<protein>
    <submittedName>
        <fullName evidence="1">Uncharacterized protein</fullName>
    </submittedName>
</protein>